<sequence length="190" mass="21254">MKLSKLSYGFQIAKTSVCALTGAPQPHRSVSTTITPLNTGHTMSLSYYQKLHQHYDSSYRNRDLRTTMSQYQQEKKSSAIYTHGSAAYSSRSSAAHRQESEAFSQASTASYQQQASRATESTHAFAASRKTASAYDYGYSHGFARGRNVADGKVKMKKETANFECFFLTLQGVLKMKEMELQIREARRSG</sequence>
<reference evidence="1" key="1">
    <citation type="journal article" date="2010" name="Nature">
        <title>The sequence and de novo assembly of the giant panda genome.</title>
        <authorList>
            <person name="Li R."/>
            <person name="Fan W."/>
            <person name="Tian G."/>
            <person name="Zhu H."/>
            <person name="He L."/>
            <person name="Cai J."/>
            <person name="Huang Q."/>
            <person name="Cai Q."/>
            <person name="Li B."/>
            <person name="Bai Y."/>
            <person name="Zhang Z."/>
            <person name="Zhang Y."/>
            <person name="Wang W."/>
            <person name="Li J."/>
            <person name="Wei F."/>
            <person name="Li H."/>
            <person name="Jian M."/>
            <person name="Li J."/>
            <person name="Zhang Z."/>
            <person name="Nielsen R."/>
            <person name="Li D."/>
            <person name="Gu W."/>
            <person name="Yang Z."/>
            <person name="Xuan Z."/>
            <person name="Ryder O.A."/>
            <person name="Leung F.C."/>
            <person name="Zhou Y."/>
            <person name="Cao J."/>
            <person name="Sun X."/>
            <person name="Fu Y."/>
            <person name="Fang X."/>
            <person name="Guo X."/>
            <person name="Wang B."/>
            <person name="Hou R."/>
            <person name="Shen F."/>
            <person name="Mu B."/>
            <person name="Ni P."/>
            <person name="Lin R."/>
            <person name="Qian W."/>
            <person name="Wang G."/>
            <person name="Yu C."/>
            <person name="Nie W."/>
            <person name="Wang J."/>
            <person name="Wu Z."/>
            <person name="Liang H."/>
            <person name="Min J."/>
            <person name="Wu Q."/>
            <person name="Cheng S."/>
            <person name="Ruan J."/>
            <person name="Wang M."/>
            <person name="Shi Z."/>
            <person name="Wen M."/>
            <person name="Liu B."/>
            <person name="Ren X."/>
            <person name="Zheng H."/>
            <person name="Dong D."/>
            <person name="Cook K."/>
            <person name="Shan G."/>
            <person name="Zhang H."/>
            <person name="Kosiol C."/>
            <person name="Xie X."/>
            <person name="Lu Z."/>
            <person name="Zheng H."/>
            <person name="Li Y."/>
            <person name="Steiner C.C."/>
            <person name="Lam T.T."/>
            <person name="Lin S."/>
            <person name="Zhang Q."/>
            <person name="Li G."/>
            <person name="Tian J."/>
            <person name="Gong T."/>
            <person name="Liu H."/>
            <person name="Zhang D."/>
            <person name="Fang L."/>
            <person name="Ye C."/>
            <person name="Zhang J."/>
            <person name="Hu W."/>
            <person name="Xu A."/>
            <person name="Ren Y."/>
            <person name="Zhang G."/>
            <person name="Bruford M.W."/>
            <person name="Li Q."/>
            <person name="Ma L."/>
            <person name="Guo Y."/>
            <person name="An N."/>
            <person name="Hu Y."/>
            <person name="Zheng Y."/>
            <person name="Shi Y."/>
            <person name="Li Z."/>
            <person name="Liu Q."/>
            <person name="Chen Y."/>
            <person name="Zhao J."/>
            <person name="Qu N."/>
            <person name="Zhao S."/>
            <person name="Tian F."/>
            <person name="Wang X."/>
            <person name="Wang H."/>
            <person name="Xu L."/>
            <person name="Liu X."/>
            <person name="Vinar T."/>
            <person name="Wang Y."/>
            <person name="Lam T.W."/>
            <person name="Yiu S.M."/>
            <person name="Liu S."/>
            <person name="Zhang H."/>
            <person name="Li D."/>
            <person name="Huang Y."/>
            <person name="Wang X."/>
            <person name="Yang G."/>
            <person name="Jiang Z."/>
            <person name="Wang J."/>
            <person name="Qin N."/>
            <person name="Li L."/>
            <person name="Li J."/>
            <person name="Bolund L."/>
            <person name="Kristiansen K."/>
            <person name="Wong G.K."/>
            <person name="Olson M."/>
            <person name="Zhang X."/>
            <person name="Li S."/>
            <person name="Yang H."/>
            <person name="Wang J."/>
            <person name="Wang J."/>
        </authorList>
    </citation>
    <scope>NUCLEOTIDE SEQUENCE [LARGE SCALE GENOMIC DNA]</scope>
</reference>
<organism evidence="1">
    <name type="scientific">Ailuropoda melanoleuca</name>
    <name type="common">Giant panda</name>
    <dbReference type="NCBI Taxonomy" id="9646"/>
    <lineage>
        <taxon>Eukaryota</taxon>
        <taxon>Metazoa</taxon>
        <taxon>Chordata</taxon>
        <taxon>Craniata</taxon>
        <taxon>Vertebrata</taxon>
        <taxon>Euteleostomi</taxon>
        <taxon>Mammalia</taxon>
        <taxon>Eutheria</taxon>
        <taxon>Laurasiatheria</taxon>
        <taxon>Carnivora</taxon>
        <taxon>Caniformia</taxon>
        <taxon>Ursidae</taxon>
        <taxon>Ailuropoda</taxon>
    </lineage>
</organism>
<dbReference type="InParanoid" id="D2HXK4"/>
<dbReference type="EMBL" id="GL193629">
    <property type="protein sequence ID" value="EFB20590.1"/>
    <property type="molecule type" value="Genomic_DNA"/>
</dbReference>
<dbReference type="AlphaFoldDB" id="D2HXK4"/>
<evidence type="ECO:0000313" key="1">
    <source>
        <dbReference type="EMBL" id="EFB20590.1"/>
    </source>
</evidence>
<gene>
    <name evidence="1" type="ORF">PANDA_017375</name>
</gene>
<proteinExistence type="predicted"/>
<protein>
    <submittedName>
        <fullName evidence="1">Uncharacterized protein</fullName>
    </submittedName>
</protein>
<accession>D2HXK4</accession>
<name>D2HXK4_AILME</name>